<sequence>MPVAIRAVLLRNDEVNGAAFEPPFSIDPPVRAEVVHPMRPDRASRLSVFIAQEKSRTLGASGF</sequence>
<evidence type="ECO:0000313" key="4">
    <source>
        <dbReference type="Proteomes" id="UP000770629"/>
    </source>
</evidence>
<dbReference type="Proteomes" id="UP000770629">
    <property type="component" value="Unassembled WGS sequence"/>
</dbReference>
<gene>
    <name evidence="2" type="ORF">HJB60_13015</name>
    <name evidence="1" type="ORF">HJB63_02250</name>
</gene>
<dbReference type="GeneID" id="66141961"/>
<evidence type="ECO:0000313" key="1">
    <source>
        <dbReference type="EMBL" id="MBX5021410.1"/>
    </source>
</evidence>
<evidence type="ECO:0000313" key="3">
    <source>
        <dbReference type="Proteomes" id="UP000749740"/>
    </source>
</evidence>
<name>A0A9Q3QW35_9HYPH</name>
<proteinExistence type="predicted"/>
<organism evidence="1 3">
    <name type="scientific">Rhizobium lentis</name>
    <dbReference type="NCBI Taxonomy" id="1138194"/>
    <lineage>
        <taxon>Bacteria</taxon>
        <taxon>Pseudomonadati</taxon>
        <taxon>Pseudomonadota</taxon>
        <taxon>Alphaproteobacteria</taxon>
        <taxon>Hyphomicrobiales</taxon>
        <taxon>Rhizobiaceae</taxon>
        <taxon>Rhizobium/Agrobacterium group</taxon>
        <taxon>Rhizobium</taxon>
    </lineage>
</organism>
<reference evidence="1 4" key="1">
    <citation type="submission" date="2020-04" db="EMBL/GenBank/DDBJ databases">
        <title>Global-level population genomics: horizontal gene transfer, symbiosis and evolution in Rhizobia.</title>
        <authorList>
            <person name="Gai Y."/>
        </authorList>
    </citation>
    <scope>NUCLEOTIDE SEQUENCE</scope>
    <source>
        <strain evidence="2 4">BLR33</strain>
        <strain evidence="1">BLR57</strain>
    </source>
</reference>
<dbReference type="RefSeq" id="WP_207242094.1">
    <property type="nucleotide sequence ID" value="NZ_CP071454.1"/>
</dbReference>
<keyword evidence="4" id="KW-1185">Reference proteome</keyword>
<dbReference type="EMBL" id="JABDYC010000001">
    <property type="protein sequence ID" value="MBX5021410.1"/>
    <property type="molecule type" value="Genomic_DNA"/>
</dbReference>
<protein>
    <submittedName>
        <fullName evidence="1">Uncharacterized protein</fullName>
    </submittedName>
</protein>
<comment type="caution">
    <text evidence="1">The sequence shown here is derived from an EMBL/GenBank/DDBJ whole genome shotgun (WGS) entry which is preliminary data.</text>
</comment>
<dbReference type="Proteomes" id="UP000749740">
    <property type="component" value="Unassembled WGS sequence"/>
</dbReference>
<evidence type="ECO:0000313" key="2">
    <source>
        <dbReference type="EMBL" id="MBX5090085.1"/>
    </source>
</evidence>
<accession>A0A9Q3QW35</accession>
<dbReference type="EMBL" id="JABDYF010000005">
    <property type="protein sequence ID" value="MBX5090085.1"/>
    <property type="molecule type" value="Genomic_DNA"/>
</dbReference>
<dbReference type="AlphaFoldDB" id="A0A9Q3QW35"/>